<dbReference type="EMBL" id="CAJNRE010010685">
    <property type="protein sequence ID" value="CAF2094935.1"/>
    <property type="molecule type" value="Genomic_DNA"/>
</dbReference>
<evidence type="ECO:0000256" key="2">
    <source>
        <dbReference type="SAM" id="MobiDB-lite"/>
    </source>
</evidence>
<dbReference type="Proteomes" id="UP000663834">
    <property type="component" value="Unassembled WGS sequence"/>
</dbReference>
<dbReference type="EMBL" id="CAJOBF010000944">
    <property type="protein sequence ID" value="CAF3892576.1"/>
    <property type="molecule type" value="Genomic_DNA"/>
</dbReference>
<evidence type="ECO:0000313" key="7">
    <source>
        <dbReference type="EMBL" id="CAF2166850.1"/>
    </source>
</evidence>
<evidence type="ECO:0000313" key="9">
    <source>
        <dbReference type="EMBL" id="CAF3999902.1"/>
    </source>
</evidence>
<dbReference type="EMBL" id="CAJNOW010020490">
    <property type="protein sequence ID" value="CAF1679670.1"/>
    <property type="molecule type" value="Genomic_DNA"/>
</dbReference>
<sequence>MSTTTTMNNISVDNLDEFDRQKKQAAMIRQYLQVANIDSNSSSRKTSKSESDSSTSTLLPLSSLNFNELRKDLKQAEERVELLRQEIKTIQNKRDESILKPMSSPPPPYILPSINKTDGDFLNRNPLKPINTATVDRAITPPIIQDYLSSQHQQQNSRQMINNEISSSILLPNVNPTNHLSTNPVDMAKDHRQQQFLLTMRQHREQLFVYIDSLKQALSSLDRLASLEPTRSEIRLANMKLDTMQQKRRQLHALKSNRSPQQSPFIECRIRQLEYDLVYMLNEHQKDVQAKLELNEQRGLMLLKIMQVTDELASVDQQIQQLSSNTDIHRRNSSPSSNELNQQQSSLRTINPVNNLDGRRVAFQQSTDSNPLTKLTNVYYLHHH</sequence>
<dbReference type="Proteomes" id="UP000681967">
    <property type="component" value="Unassembled WGS sequence"/>
</dbReference>
<dbReference type="EMBL" id="CAJNRF010015141">
    <property type="protein sequence ID" value="CAF2166850.1"/>
    <property type="molecule type" value="Genomic_DNA"/>
</dbReference>
<organism evidence="3 12">
    <name type="scientific">Rotaria magnacalcarata</name>
    <dbReference type="NCBI Taxonomy" id="392030"/>
    <lineage>
        <taxon>Eukaryota</taxon>
        <taxon>Metazoa</taxon>
        <taxon>Spiralia</taxon>
        <taxon>Gnathifera</taxon>
        <taxon>Rotifera</taxon>
        <taxon>Eurotatoria</taxon>
        <taxon>Bdelloidea</taxon>
        <taxon>Philodinida</taxon>
        <taxon>Philodinidae</taxon>
        <taxon>Rotaria</taxon>
    </lineage>
</organism>
<evidence type="ECO:0000313" key="6">
    <source>
        <dbReference type="EMBL" id="CAF2146647.1"/>
    </source>
</evidence>
<evidence type="ECO:0000313" key="12">
    <source>
        <dbReference type="Proteomes" id="UP000663855"/>
    </source>
</evidence>
<evidence type="ECO:0000313" key="11">
    <source>
        <dbReference type="EMBL" id="CAF4126504.1"/>
    </source>
</evidence>
<dbReference type="EMBL" id="CAJNRG010013237">
    <property type="protein sequence ID" value="CAF2146647.1"/>
    <property type="molecule type" value="Genomic_DNA"/>
</dbReference>
<feature type="compositionally biased region" description="Low complexity" evidence="2">
    <location>
        <begin position="333"/>
        <end position="346"/>
    </location>
</feature>
<keyword evidence="1" id="KW-0175">Coiled coil</keyword>
<feature type="region of interest" description="Disordered" evidence="2">
    <location>
        <begin position="38"/>
        <end position="59"/>
    </location>
</feature>
<accession>A0A815ZTR6</accession>
<dbReference type="EMBL" id="CAJOBJ010004424">
    <property type="protein sequence ID" value="CAF3999902.1"/>
    <property type="molecule type" value="Genomic_DNA"/>
</dbReference>
<dbReference type="Proteomes" id="UP000681720">
    <property type="component" value="Unassembled WGS sequence"/>
</dbReference>
<feature type="coiled-coil region" evidence="1">
    <location>
        <begin position="66"/>
        <end position="100"/>
    </location>
</feature>
<dbReference type="Proteomes" id="UP000663856">
    <property type="component" value="Unassembled WGS sequence"/>
</dbReference>
<evidence type="ECO:0000313" key="8">
    <source>
        <dbReference type="EMBL" id="CAF3892576.1"/>
    </source>
</evidence>
<dbReference type="Proteomes" id="UP000663887">
    <property type="component" value="Unassembled WGS sequence"/>
</dbReference>
<comment type="caution">
    <text evidence="3">The sequence shown here is derived from an EMBL/GenBank/DDBJ whole genome shotgun (WGS) entry which is preliminary data.</text>
</comment>
<gene>
    <name evidence="10" type="ORF">BYL167_LOCUS16981</name>
    <name evidence="3" type="ORF">CJN711_LOCUS33675</name>
    <name evidence="9" type="ORF">GIL414_LOCUS11697</name>
    <name evidence="4" type="ORF">KQP761_LOCUS36242</name>
    <name evidence="5" type="ORF">MBJ925_LOCUS21214</name>
    <name evidence="11" type="ORF">SMN809_LOCUS18551</name>
    <name evidence="8" type="ORF">UXM345_LOCUS10086</name>
    <name evidence="7" type="ORF">WKI299_LOCUS32720</name>
    <name evidence="6" type="ORF">XDN619_LOCUS27877</name>
</gene>
<dbReference type="OrthoDB" id="10013940at2759"/>
<feature type="region of interest" description="Disordered" evidence="2">
    <location>
        <begin position="324"/>
        <end position="346"/>
    </location>
</feature>
<evidence type="ECO:0000313" key="4">
    <source>
        <dbReference type="EMBL" id="CAF1679670.1"/>
    </source>
</evidence>
<evidence type="ECO:0000313" key="3">
    <source>
        <dbReference type="EMBL" id="CAF1587612.1"/>
    </source>
</evidence>
<dbReference type="EMBL" id="CAJNOV010016263">
    <property type="protein sequence ID" value="CAF1587612.1"/>
    <property type="molecule type" value="Genomic_DNA"/>
</dbReference>
<evidence type="ECO:0000313" key="5">
    <source>
        <dbReference type="EMBL" id="CAF2094935.1"/>
    </source>
</evidence>
<evidence type="ECO:0000313" key="10">
    <source>
        <dbReference type="EMBL" id="CAF4061279.1"/>
    </source>
</evidence>
<dbReference type="Proteomes" id="UP000663855">
    <property type="component" value="Unassembled WGS sequence"/>
</dbReference>
<dbReference type="AlphaFoldDB" id="A0A815ZTR6"/>
<dbReference type="Proteomes" id="UP000676336">
    <property type="component" value="Unassembled WGS sequence"/>
</dbReference>
<dbReference type="EMBL" id="CAJOBI010008966">
    <property type="protein sequence ID" value="CAF4126504.1"/>
    <property type="molecule type" value="Genomic_DNA"/>
</dbReference>
<name>A0A815ZTR6_9BILA</name>
<proteinExistence type="predicted"/>
<dbReference type="EMBL" id="CAJOBH010006603">
    <property type="protein sequence ID" value="CAF4061279.1"/>
    <property type="molecule type" value="Genomic_DNA"/>
</dbReference>
<dbReference type="Proteomes" id="UP000663824">
    <property type="component" value="Unassembled WGS sequence"/>
</dbReference>
<protein>
    <submittedName>
        <fullName evidence="3">Uncharacterized protein</fullName>
    </submittedName>
</protein>
<dbReference type="Proteomes" id="UP000663842">
    <property type="component" value="Unassembled WGS sequence"/>
</dbReference>
<reference evidence="3" key="1">
    <citation type="submission" date="2021-02" db="EMBL/GenBank/DDBJ databases">
        <authorList>
            <person name="Nowell W R."/>
        </authorList>
    </citation>
    <scope>NUCLEOTIDE SEQUENCE</scope>
</reference>
<evidence type="ECO:0000256" key="1">
    <source>
        <dbReference type="SAM" id="Coils"/>
    </source>
</evidence>